<accession>A0A5D3FUV1</accession>
<sequence>MTLTEPHDLAAADKAVEGSSSRSGSCKRIVEAFSQELHAAYHKAGIRGYKAFAARSEKINRAMHSDTGKHTYVSRSAAYEPLTGKRERLPSWDQVAQFVRVFRAEAADRGIAPDSVDTMAEWKEKYEAASAAFWAAKPVPGSRVPRTCGQRSVSVQ</sequence>
<feature type="region of interest" description="Disordered" evidence="1">
    <location>
        <begin position="1"/>
        <end position="21"/>
    </location>
</feature>
<reference evidence="2 3" key="1">
    <citation type="submission" date="2019-08" db="EMBL/GenBank/DDBJ databases">
        <title>Actinomadura sp. nov. CYP1-5 isolated from mountain soil.</title>
        <authorList>
            <person name="Songsumanus A."/>
            <person name="Kuncharoen N."/>
            <person name="Kudo T."/>
            <person name="Yuki M."/>
            <person name="Igarashi Y."/>
            <person name="Tanasupawat S."/>
        </authorList>
    </citation>
    <scope>NUCLEOTIDE SEQUENCE [LARGE SCALE GENOMIC DNA]</scope>
    <source>
        <strain evidence="2 3">CYP1-5</strain>
    </source>
</reference>
<feature type="compositionally biased region" description="Basic and acidic residues" evidence="1">
    <location>
        <begin position="1"/>
        <end position="16"/>
    </location>
</feature>
<evidence type="ECO:0000256" key="1">
    <source>
        <dbReference type="SAM" id="MobiDB-lite"/>
    </source>
</evidence>
<keyword evidence="3" id="KW-1185">Reference proteome</keyword>
<name>A0A5D3FUV1_9ACTN</name>
<protein>
    <submittedName>
        <fullName evidence="2">Uncharacterized protein</fullName>
    </submittedName>
</protein>
<comment type="caution">
    <text evidence="2">The sequence shown here is derived from an EMBL/GenBank/DDBJ whole genome shotgun (WGS) entry which is preliminary data.</text>
</comment>
<evidence type="ECO:0000313" key="2">
    <source>
        <dbReference type="EMBL" id="TYK52647.1"/>
    </source>
</evidence>
<evidence type="ECO:0000313" key="3">
    <source>
        <dbReference type="Proteomes" id="UP000323505"/>
    </source>
</evidence>
<gene>
    <name evidence="2" type="ORF">FXF68_02430</name>
</gene>
<dbReference type="EMBL" id="VSRQ01000001">
    <property type="protein sequence ID" value="TYK52647.1"/>
    <property type="molecule type" value="Genomic_DNA"/>
</dbReference>
<dbReference type="AlphaFoldDB" id="A0A5D3FUV1"/>
<dbReference type="RefSeq" id="WP_148757248.1">
    <property type="nucleotide sequence ID" value="NZ_VSRQ01000001.1"/>
</dbReference>
<organism evidence="2 3">
    <name type="scientific">Actinomadura decatromicini</name>
    <dbReference type="NCBI Taxonomy" id="2604572"/>
    <lineage>
        <taxon>Bacteria</taxon>
        <taxon>Bacillati</taxon>
        <taxon>Actinomycetota</taxon>
        <taxon>Actinomycetes</taxon>
        <taxon>Streptosporangiales</taxon>
        <taxon>Thermomonosporaceae</taxon>
        <taxon>Actinomadura</taxon>
    </lineage>
</organism>
<dbReference type="Proteomes" id="UP000323505">
    <property type="component" value="Unassembled WGS sequence"/>
</dbReference>
<proteinExistence type="predicted"/>